<dbReference type="OMA" id="WDRCMLA"/>
<name>A0A0N0P5R6_LEPSE</name>
<comment type="caution">
    <text evidence="2">The sequence shown here is derived from an EMBL/GenBank/DDBJ whole genome shotgun (WGS) entry which is preliminary data.</text>
</comment>
<proteinExistence type="predicted"/>
<feature type="region of interest" description="Disordered" evidence="1">
    <location>
        <begin position="60"/>
        <end position="112"/>
    </location>
</feature>
<gene>
    <name evidence="2" type="ORF">ABL78_4644</name>
</gene>
<keyword evidence="3" id="KW-1185">Reference proteome</keyword>
<dbReference type="OrthoDB" id="273663at2759"/>
<evidence type="ECO:0000313" key="2">
    <source>
        <dbReference type="EMBL" id="KPI86297.1"/>
    </source>
</evidence>
<feature type="compositionally biased region" description="Polar residues" evidence="1">
    <location>
        <begin position="67"/>
        <end position="87"/>
    </location>
</feature>
<reference evidence="2 3" key="1">
    <citation type="journal article" date="2015" name="PLoS Pathog.">
        <title>Leptomonas seymouri: Adaptations to the Dixenous Life Cycle Analyzed by Genome Sequencing, Transcriptome Profiling and Co-infection with Leishmania donovani.</title>
        <authorList>
            <person name="Kraeva N."/>
            <person name="Butenko A."/>
            <person name="Hlavacova J."/>
            <person name="Kostygov A."/>
            <person name="Myskova J."/>
            <person name="Grybchuk D."/>
            <person name="Lestinova T."/>
            <person name="Votypka J."/>
            <person name="Volf P."/>
            <person name="Opperdoes F."/>
            <person name="Flegontov P."/>
            <person name="Lukes J."/>
            <person name="Yurchenko V."/>
        </authorList>
    </citation>
    <scope>NUCLEOTIDE SEQUENCE [LARGE SCALE GENOMIC DNA]</scope>
    <source>
        <strain evidence="2 3">ATCC 30220</strain>
    </source>
</reference>
<dbReference type="VEuPathDB" id="TriTrypDB:Lsey_0138_0120"/>
<protein>
    <submittedName>
        <fullName evidence="2">Uncharacterized protein</fullName>
    </submittedName>
</protein>
<evidence type="ECO:0000256" key="1">
    <source>
        <dbReference type="SAM" id="MobiDB-lite"/>
    </source>
</evidence>
<evidence type="ECO:0000313" key="3">
    <source>
        <dbReference type="Proteomes" id="UP000038009"/>
    </source>
</evidence>
<organism evidence="2 3">
    <name type="scientific">Leptomonas seymouri</name>
    <dbReference type="NCBI Taxonomy" id="5684"/>
    <lineage>
        <taxon>Eukaryota</taxon>
        <taxon>Discoba</taxon>
        <taxon>Euglenozoa</taxon>
        <taxon>Kinetoplastea</taxon>
        <taxon>Metakinetoplastina</taxon>
        <taxon>Trypanosomatida</taxon>
        <taxon>Trypanosomatidae</taxon>
        <taxon>Leishmaniinae</taxon>
        <taxon>Leptomonas</taxon>
    </lineage>
</organism>
<dbReference type="AlphaFoldDB" id="A0A0N0P5R6"/>
<sequence>MTFVFEACELPFGTVTADYASCIDGLLQANDLTHLPLWDRCMLAVVLPVVLQRRKAAADAVAASSSTQPRQQTVSTNSGSQQMNPSKQAQDGGDLADAAEDHPIVSPNAPPASTVAATVSDVEVALTIVRQLDELEVVYDSIVSRRKAQQTAAHELTASASPAMGTCATDAAADAGARQPKTSEEVMMEDLLQERFSETAPYLVDSDDESVERAREEGDVVDIAMCFTTRGESLGIGSSAVFGGHGYHPPSH</sequence>
<dbReference type="Proteomes" id="UP000038009">
    <property type="component" value="Unassembled WGS sequence"/>
</dbReference>
<dbReference type="EMBL" id="LJSK01000138">
    <property type="protein sequence ID" value="KPI86297.1"/>
    <property type="molecule type" value="Genomic_DNA"/>
</dbReference>
<accession>A0A0N0P5R6</accession>